<keyword evidence="3" id="KW-0067">ATP-binding</keyword>
<evidence type="ECO:0000256" key="3">
    <source>
        <dbReference type="ARBA" id="ARBA00022840"/>
    </source>
</evidence>
<dbReference type="InterPro" id="IPR027417">
    <property type="entry name" value="P-loop_NTPase"/>
</dbReference>
<dbReference type="Pfam" id="PF18738">
    <property type="entry name" value="HEPN_DZIP3"/>
    <property type="match status" value="1"/>
</dbReference>
<name>A0ABN8SJX9_9CNID</name>
<dbReference type="PANTHER" id="PTHR24111">
    <property type="entry name" value="LEUCINE-RICH REPEAT-CONTAINING PROTEIN 34"/>
    <property type="match status" value="1"/>
</dbReference>
<dbReference type="InterPro" id="IPR007111">
    <property type="entry name" value="NACHT_NTPase"/>
</dbReference>
<evidence type="ECO:0000313" key="6">
    <source>
        <dbReference type="EMBL" id="CAH3191957.1"/>
    </source>
</evidence>
<sequence length="1144" mass="125610">MASDATPSYASTKETTNYARLCRLLVDVGSQALRNKFDNIYPPAGLHGVLTKPPVHPILQALRKKRILNPTQWAKLYPSTPSSVSSKDFDVTLLMLLLRNICGLIPPTTGWDNLPPAADTSAEANIARVKYYRNHVYGHASQASVDDATFNSYWQDFSNALVGLGADATAINKLKTESMDPVIEKHYQELLMEWKKDDDSSKDRLDEIEGLLKELKKDSDNSRDKLEEKIREDLEEIKSELGNMGEKLKTLANEGNMHMDSISILVFQAMKILSEPASLTDEFEEILLKFVSPDREKFEIKGEITAIREKLDALTSAGQESNDKGTCGFYPNGFVDGIRQLYSTRERWFAPFPWWEKFRLSLDNNFTRLKIVSRKKERGIKTDETVTMKDIFKPHEECAHPRTVLIEGRPGIGKTTFCSKLAYDWAANKQVAENPSASFFPNVQVVLLLKCREIESSLLEATGGQPLPRSEKEKVNEIFKSVLWDAIDDQLLPRDCTKEDKEEFFKFIRYNQPDILLVLDGLDELPTNMFAAFKEVIQGRMLPKCYIVATARQEVGMEVRECCDTLLEIEGFTKEDAREFIFRYFKAETHLAQKLLNKLESDENLQQLTESPLNTVLLCLLCEDSDGIFAETSQSEEAIKAFVSCIAKQVNDEDRLSVALECIKECKNEKSCTLHLLLARTLGSHLQITHLNLSLNRLGTGDSTALAEAIKHNSTITKLNLSLNRLGTSDCTALAEAIKHNSTITQLDLARNELGTGDCTALAEAIKHNSTITQLDLAGNELGTGDCTALAEAIKHNSTITQLDLAGNELGTGDCTALAEAIKHNSTITQLDLSMNRVGTGACTALAEAIKHNSTITQLDFAANELGTGDCTALAEAIKHNSTITQLDVARNELGTGDCTALAEAIKHNSTIIQLNLSWNGLRTGDCTALAEAIKHNSTITQLDLSRNGRNGLGPGDFTALAEAIKHNSTITLLNLTYNRLGSGDCTGLAEAIKHNSTITQLDLARNELGTGDCTALAEAIKHNSTITQLDLARNELGTGDCAALAEAIKHNSTITQLNLEGNQLGTGECAALAEAIKHNSTITQLDLARNELGTGDCAALVEAIKHNSTITQLNLEGNQLGTGDCTALAEAIKHNSTITQLNL</sequence>
<comment type="caution">
    <text evidence="6">The sequence shown here is derived from an EMBL/GenBank/DDBJ whole genome shotgun (WGS) entry which is preliminary data.</text>
</comment>
<dbReference type="PROSITE" id="PS50837">
    <property type="entry name" value="NACHT"/>
    <property type="match status" value="1"/>
</dbReference>
<dbReference type="Proteomes" id="UP001159427">
    <property type="component" value="Unassembled WGS sequence"/>
</dbReference>
<keyword evidence="2" id="KW-0547">Nucleotide-binding</keyword>
<dbReference type="SMART" id="SM00382">
    <property type="entry name" value="AAA"/>
    <property type="match status" value="1"/>
</dbReference>
<keyword evidence="4" id="KW-0175">Coiled coil</keyword>
<proteinExistence type="predicted"/>
<dbReference type="InterPro" id="IPR032675">
    <property type="entry name" value="LRR_dom_sf"/>
</dbReference>
<organism evidence="6 7">
    <name type="scientific">Porites evermanni</name>
    <dbReference type="NCBI Taxonomy" id="104178"/>
    <lineage>
        <taxon>Eukaryota</taxon>
        <taxon>Metazoa</taxon>
        <taxon>Cnidaria</taxon>
        <taxon>Anthozoa</taxon>
        <taxon>Hexacorallia</taxon>
        <taxon>Scleractinia</taxon>
        <taxon>Fungiina</taxon>
        <taxon>Poritidae</taxon>
        <taxon>Porites</taxon>
    </lineage>
</organism>
<dbReference type="Pfam" id="PF05729">
    <property type="entry name" value="NACHT"/>
    <property type="match status" value="1"/>
</dbReference>
<accession>A0ABN8SJX9</accession>
<dbReference type="InterPro" id="IPR052201">
    <property type="entry name" value="LRR-containing_regulator"/>
</dbReference>
<dbReference type="SUPFAM" id="SSF52047">
    <property type="entry name" value="RNI-like"/>
    <property type="match status" value="2"/>
</dbReference>
<dbReference type="InterPro" id="IPR003593">
    <property type="entry name" value="AAA+_ATPase"/>
</dbReference>
<evidence type="ECO:0000256" key="1">
    <source>
        <dbReference type="ARBA" id="ARBA00022737"/>
    </source>
</evidence>
<protein>
    <recommendedName>
        <fullName evidence="5">NACHT domain-containing protein</fullName>
    </recommendedName>
</protein>
<dbReference type="EMBL" id="CALNXI010003048">
    <property type="protein sequence ID" value="CAH3191957.1"/>
    <property type="molecule type" value="Genomic_DNA"/>
</dbReference>
<evidence type="ECO:0000256" key="2">
    <source>
        <dbReference type="ARBA" id="ARBA00022741"/>
    </source>
</evidence>
<dbReference type="Gene3D" id="3.80.10.10">
    <property type="entry name" value="Ribonuclease Inhibitor"/>
    <property type="match status" value="5"/>
</dbReference>
<evidence type="ECO:0000256" key="4">
    <source>
        <dbReference type="SAM" id="Coils"/>
    </source>
</evidence>
<dbReference type="InterPro" id="IPR001611">
    <property type="entry name" value="Leu-rich_rpt"/>
</dbReference>
<dbReference type="Gene3D" id="3.40.50.300">
    <property type="entry name" value="P-loop containing nucleotide triphosphate hydrolases"/>
    <property type="match status" value="1"/>
</dbReference>
<evidence type="ECO:0000313" key="7">
    <source>
        <dbReference type="Proteomes" id="UP001159427"/>
    </source>
</evidence>
<reference evidence="6 7" key="1">
    <citation type="submission" date="2022-05" db="EMBL/GenBank/DDBJ databases">
        <authorList>
            <consortium name="Genoscope - CEA"/>
            <person name="William W."/>
        </authorList>
    </citation>
    <scope>NUCLEOTIDE SEQUENCE [LARGE SCALE GENOMIC DNA]</scope>
</reference>
<dbReference type="SMART" id="SM00368">
    <property type="entry name" value="LRR_RI"/>
    <property type="match status" value="16"/>
</dbReference>
<feature type="coiled-coil region" evidence="4">
    <location>
        <begin position="205"/>
        <end position="254"/>
    </location>
</feature>
<dbReference type="InterPro" id="IPR041249">
    <property type="entry name" value="HEPN_DZIP3"/>
</dbReference>
<keyword evidence="1" id="KW-0677">Repeat</keyword>
<keyword evidence="7" id="KW-1185">Reference proteome</keyword>
<feature type="domain" description="NACHT" evidence="5">
    <location>
        <begin position="402"/>
        <end position="552"/>
    </location>
</feature>
<dbReference type="SUPFAM" id="SSF52540">
    <property type="entry name" value="P-loop containing nucleoside triphosphate hydrolases"/>
    <property type="match status" value="1"/>
</dbReference>
<gene>
    <name evidence="6" type="ORF">PEVE_00022963</name>
</gene>
<dbReference type="PANTHER" id="PTHR24111:SF0">
    <property type="entry name" value="LEUCINE-RICH REPEAT-CONTAINING PROTEIN"/>
    <property type="match status" value="1"/>
</dbReference>
<dbReference type="Pfam" id="PF13516">
    <property type="entry name" value="LRR_6"/>
    <property type="match status" value="11"/>
</dbReference>
<evidence type="ECO:0000259" key="5">
    <source>
        <dbReference type="PROSITE" id="PS50837"/>
    </source>
</evidence>